<dbReference type="EMBL" id="CACVAU010000032">
    <property type="protein sequence ID" value="CAA6809942.1"/>
    <property type="molecule type" value="Genomic_DNA"/>
</dbReference>
<dbReference type="SUPFAM" id="SSF88723">
    <property type="entry name" value="PIN domain-like"/>
    <property type="match status" value="1"/>
</dbReference>
<evidence type="ECO:0008006" key="2">
    <source>
        <dbReference type="Google" id="ProtNLM"/>
    </source>
</evidence>
<name>A0A6S6SVF9_9BACT</name>
<dbReference type="AlphaFoldDB" id="A0A6S6SVF9"/>
<organism evidence="1">
    <name type="scientific">uncultured Sulfurovum sp</name>
    <dbReference type="NCBI Taxonomy" id="269237"/>
    <lineage>
        <taxon>Bacteria</taxon>
        <taxon>Pseudomonadati</taxon>
        <taxon>Campylobacterota</taxon>
        <taxon>Epsilonproteobacteria</taxon>
        <taxon>Campylobacterales</taxon>
        <taxon>Sulfurovaceae</taxon>
        <taxon>Sulfurovum</taxon>
        <taxon>environmental samples</taxon>
    </lineage>
</organism>
<accession>A0A6S6SVF9</accession>
<protein>
    <recommendedName>
        <fullName evidence="2">DUF3368 domain-containing protein</fullName>
    </recommendedName>
</protein>
<reference evidence="1" key="1">
    <citation type="submission" date="2020-01" db="EMBL/GenBank/DDBJ databases">
        <authorList>
            <person name="Meier V. D."/>
            <person name="Meier V D."/>
        </authorList>
    </citation>
    <scope>NUCLEOTIDE SEQUENCE</scope>
    <source>
        <strain evidence="1">HLG_WM_MAG_05</strain>
    </source>
</reference>
<sequence>MEVSNLTEKMFELPYLFAVPDILYFSELEEEHDNLLAYGLEMKILSSDSIKYCDKIVQSYPRTSLNDLFALGLAKQESCPLVTGDGALREACKEESVVILGTVWLIDELINHSIITIDEAKEAYCLMKENKRRLPWKIIDEKLSKV</sequence>
<gene>
    <name evidence="1" type="ORF">HELGO_WM13842</name>
</gene>
<proteinExistence type="predicted"/>
<dbReference type="InterPro" id="IPR029060">
    <property type="entry name" value="PIN-like_dom_sf"/>
</dbReference>
<evidence type="ECO:0000313" key="1">
    <source>
        <dbReference type="EMBL" id="CAA6809942.1"/>
    </source>
</evidence>